<dbReference type="InterPro" id="IPR039039">
    <property type="entry name" value="RAI1-like_fam"/>
</dbReference>
<evidence type="ECO:0000313" key="4">
    <source>
        <dbReference type="EMBL" id="EDO29671.1"/>
    </source>
</evidence>
<keyword evidence="2" id="KW-0547">Nucleotide-binding</keyword>
<keyword evidence="5" id="KW-1185">Reference proteome</keyword>
<dbReference type="GO" id="GO:0005634">
    <property type="term" value="C:nucleus"/>
    <property type="evidence" value="ECO:0000318"/>
    <property type="project" value="GO_Central"/>
</dbReference>
<dbReference type="GO" id="GO:0000166">
    <property type="term" value="F:nucleotide binding"/>
    <property type="evidence" value="ECO:0007669"/>
    <property type="project" value="UniProtKB-KW"/>
</dbReference>
<comment type="function">
    <text evidence="2">Decapping enzyme for NAD-capped RNAs: specifically hydrolyzes the nicotinamide adenine dinucleotide (NAD) cap from a subset of RNAs by removing the entire NAD moiety from the 5'-end of an NAD-capped RNA.</text>
</comment>
<proteinExistence type="inferred from homology"/>
<feature type="domain" description="RAI1-like" evidence="3">
    <location>
        <begin position="9"/>
        <end position="352"/>
    </location>
</feature>
<dbReference type="OMA" id="VVTWRGH"/>
<keyword evidence="2" id="KW-0539">Nucleus</keyword>
<evidence type="ECO:0000259" key="3">
    <source>
        <dbReference type="Pfam" id="PF08652"/>
    </source>
</evidence>
<keyword evidence="2" id="KW-0540">Nuclease</keyword>
<dbReference type="HOGENOM" id="CLU_024877_1_2_1"/>
<dbReference type="GO" id="GO:0000956">
    <property type="term" value="P:nuclear-transcribed mRNA catabolic process"/>
    <property type="evidence" value="ECO:0000318"/>
    <property type="project" value="GO_Central"/>
</dbReference>
<dbReference type="GO" id="GO:0110155">
    <property type="term" value="P:NAD-cap decapping"/>
    <property type="evidence" value="ECO:0000318"/>
    <property type="project" value="GO_Central"/>
</dbReference>
<dbReference type="InterPro" id="IPR013961">
    <property type="entry name" value="RAI1"/>
</dbReference>
<gene>
    <name evidence="4" type="ORF">NEMVEDRAFT_v1g143699</name>
</gene>
<protein>
    <recommendedName>
        <fullName evidence="2">Decapping nuclease</fullName>
        <ecNumber evidence="2">3.6.1.-</ecNumber>
    </recommendedName>
</protein>
<accession>A7T2Z4</accession>
<dbReference type="GO" id="GO:0046872">
    <property type="term" value="F:metal ion binding"/>
    <property type="evidence" value="ECO:0007669"/>
    <property type="project" value="UniProtKB-KW"/>
</dbReference>
<evidence type="ECO:0000313" key="5">
    <source>
        <dbReference type="Proteomes" id="UP000001593"/>
    </source>
</evidence>
<dbReference type="GO" id="GO:0004518">
    <property type="term" value="F:nuclease activity"/>
    <property type="evidence" value="ECO:0007669"/>
    <property type="project" value="UniProtKB-KW"/>
</dbReference>
<dbReference type="EC" id="3.6.1.-" evidence="2"/>
<name>A7T2Z4_NEMVE</name>
<dbReference type="PANTHER" id="PTHR12395:SF9">
    <property type="entry name" value="DECAPPING AND EXORIBONUCLEASE PROTEIN"/>
    <property type="match status" value="1"/>
</dbReference>
<keyword evidence="2" id="KW-0378">Hydrolase</keyword>
<organism evidence="4 5">
    <name type="scientific">Nematostella vectensis</name>
    <name type="common">Starlet sea anemone</name>
    <dbReference type="NCBI Taxonomy" id="45351"/>
    <lineage>
        <taxon>Eukaryota</taxon>
        <taxon>Metazoa</taxon>
        <taxon>Cnidaria</taxon>
        <taxon>Anthozoa</taxon>
        <taxon>Hexacorallia</taxon>
        <taxon>Actiniaria</taxon>
        <taxon>Edwardsiidae</taxon>
        <taxon>Nematostella</taxon>
    </lineage>
</organism>
<evidence type="ECO:0000256" key="1">
    <source>
        <dbReference type="ARBA" id="ARBA00006562"/>
    </source>
</evidence>
<dbReference type="AlphaFoldDB" id="A7T2Z4"/>
<dbReference type="GO" id="GO:0034353">
    <property type="term" value="F:mRNA 5'-diphosphatase activity"/>
    <property type="evidence" value="ECO:0000318"/>
    <property type="project" value="GO_Central"/>
</dbReference>
<dbReference type="eggNOG" id="KOG1982">
    <property type="taxonomic scope" value="Eukaryota"/>
</dbReference>
<dbReference type="STRING" id="45351.A7T2Z4"/>
<keyword evidence="2" id="KW-0479">Metal-binding</keyword>
<comment type="subcellular location">
    <subcellularLocation>
        <location evidence="2">Nucleus</location>
    </subcellularLocation>
</comment>
<dbReference type="PhylomeDB" id="A7T2Z4"/>
<dbReference type="PANTHER" id="PTHR12395">
    <property type="entry name" value="DOM-3 RELATED"/>
    <property type="match status" value="1"/>
</dbReference>
<comment type="cofactor">
    <cofactor evidence="2">
        <name>a divalent metal cation</name>
        <dbReference type="ChEBI" id="CHEBI:60240"/>
    </cofactor>
</comment>
<evidence type="ECO:0000256" key="2">
    <source>
        <dbReference type="RuleBase" id="RU367113"/>
    </source>
</evidence>
<dbReference type="InParanoid" id="A7T2Z4"/>
<sequence length="356" mass="42419">YRSSFPYFRKPSEIGHFSLDVDRKFHDDSHQLKYFCPPHEIHFDLSEGYKEFKARDEDVKEGLGHLLEWISAHREKFALPGEERVENGQAADARPATKSLNTNFVTWRGHLTKLLCTPYETKEPWQMAATLFKGTIYLSEVETQEAYDRRKNMEERHKEMCYWGHKFETYVTKLVSERGKRETPVNNSEAYVSVVRSRLERHSLVFGAEIDCCTKETEESPGNYIELKTSHAPHNHQQHWSFNRYKLLKWWAQSYLAGVPKIIAGFRHHHSHVDKLQTYNTLEIPHLLENQQNMWDSTICFNFLEKFLRWLRSVVVLDDPNRVYLFSFRAPFEQVKYQEFTNGEHKFLPEWYIKTF</sequence>
<dbReference type="GO" id="GO:0003723">
    <property type="term" value="F:RNA binding"/>
    <property type="evidence" value="ECO:0007669"/>
    <property type="project" value="UniProtKB-KW"/>
</dbReference>
<keyword evidence="2" id="KW-0694">RNA-binding</keyword>
<dbReference type="Pfam" id="PF08652">
    <property type="entry name" value="RAI1"/>
    <property type="match status" value="1"/>
</dbReference>
<comment type="similarity">
    <text evidence="1 2">Belongs to the DXO/Dom3Z family.</text>
</comment>
<dbReference type="GO" id="GO:0005829">
    <property type="term" value="C:cytosol"/>
    <property type="evidence" value="ECO:0000318"/>
    <property type="project" value="GO_Central"/>
</dbReference>
<reference evidence="4 5" key="1">
    <citation type="journal article" date="2007" name="Science">
        <title>Sea anemone genome reveals ancestral eumetazoan gene repertoire and genomic organization.</title>
        <authorList>
            <person name="Putnam N.H."/>
            <person name="Srivastava M."/>
            <person name="Hellsten U."/>
            <person name="Dirks B."/>
            <person name="Chapman J."/>
            <person name="Salamov A."/>
            <person name="Terry A."/>
            <person name="Shapiro H."/>
            <person name="Lindquist E."/>
            <person name="Kapitonov V.V."/>
            <person name="Jurka J."/>
            <person name="Genikhovich G."/>
            <person name="Grigoriev I.V."/>
            <person name="Lucas S.M."/>
            <person name="Steele R.E."/>
            <person name="Finnerty J.R."/>
            <person name="Technau U."/>
            <person name="Martindale M.Q."/>
            <person name="Rokhsar D.S."/>
        </authorList>
    </citation>
    <scope>NUCLEOTIDE SEQUENCE [LARGE SCALE GENOMIC DNA]</scope>
    <source>
        <strain evidence="5">CH2 X CH6</strain>
    </source>
</reference>
<dbReference type="EMBL" id="DS470358">
    <property type="protein sequence ID" value="EDO29671.1"/>
    <property type="molecule type" value="Genomic_DNA"/>
</dbReference>
<feature type="non-terminal residue" evidence="4">
    <location>
        <position position="356"/>
    </location>
</feature>
<dbReference type="Proteomes" id="UP000001593">
    <property type="component" value="Unassembled WGS sequence"/>
</dbReference>